<evidence type="ECO:0000313" key="3">
    <source>
        <dbReference type="Proteomes" id="UP000807769"/>
    </source>
</evidence>
<proteinExistence type="predicted"/>
<gene>
    <name evidence="2" type="ORF">BJ212DRAFT_1370546</name>
</gene>
<protein>
    <submittedName>
        <fullName evidence="2">Uncharacterized protein</fullName>
    </submittedName>
</protein>
<dbReference type="Proteomes" id="UP000807769">
    <property type="component" value="Unassembled WGS sequence"/>
</dbReference>
<evidence type="ECO:0000313" key="2">
    <source>
        <dbReference type="EMBL" id="KAG1812565.1"/>
    </source>
</evidence>
<sequence length="251" mass="27369">MSTDVLSHFGVLDELIQVIYQGFDRFVVLSQVTESAWSIYLGLKGPEGRWWRGSWSTKHILNSTNGVQSGPQVENFAEKLRAAFVNGDLTIGEWTEKDSDINLTFGPTAKQPLHMALKELSAAEAASHATAVFTEIALQAQSRKCQLNPLFSPRNVTVIAESSHANTASTLPSKRAPLDLSQVPVPTVNQAAERKIKALQAELARSKERSPAGDMISKPSASARPPKGASLANPNKKARKYQALEFESDED</sequence>
<accession>A0A9P7E6D1</accession>
<dbReference type="OrthoDB" id="3164380at2759"/>
<name>A0A9P7E6D1_9AGAM</name>
<organism evidence="2 3">
    <name type="scientific">Suillus subaureus</name>
    <dbReference type="NCBI Taxonomy" id="48587"/>
    <lineage>
        <taxon>Eukaryota</taxon>
        <taxon>Fungi</taxon>
        <taxon>Dikarya</taxon>
        <taxon>Basidiomycota</taxon>
        <taxon>Agaricomycotina</taxon>
        <taxon>Agaricomycetes</taxon>
        <taxon>Agaricomycetidae</taxon>
        <taxon>Boletales</taxon>
        <taxon>Suillineae</taxon>
        <taxon>Suillaceae</taxon>
        <taxon>Suillus</taxon>
    </lineage>
</organism>
<dbReference type="GeneID" id="64630281"/>
<evidence type="ECO:0000256" key="1">
    <source>
        <dbReference type="SAM" id="MobiDB-lite"/>
    </source>
</evidence>
<dbReference type="EMBL" id="JABBWG010000026">
    <property type="protein sequence ID" value="KAG1812565.1"/>
    <property type="molecule type" value="Genomic_DNA"/>
</dbReference>
<feature type="region of interest" description="Disordered" evidence="1">
    <location>
        <begin position="203"/>
        <end position="251"/>
    </location>
</feature>
<dbReference type="RefSeq" id="XP_041190710.1">
    <property type="nucleotide sequence ID" value="XM_041336264.1"/>
</dbReference>
<keyword evidence="3" id="KW-1185">Reference proteome</keyword>
<dbReference type="AlphaFoldDB" id="A0A9P7E6D1"/>
<reference evidence="2" key="1">
    <citation type="journal article" date="2020" name="New Phytol.">
        <title>Comparative genomics reveals dynamic genome evolution in host specialist ectomycorrhizal fungi.</title>
        <authorList>
            <person name="Lofgren L.A."/>
            <person name="Nguyen N.H."/>
            <person name="Vilgalys R."/>
            <person name="Ruytinx J."/>
            <person name="Liao H.L."/>
            <person name="Branco S."/>
            <person name="Kuo A."/>
            <person name="LaButti K."/>
            <person name="Lipzen A."/>
            <person name="Andreopoulos W."/>
            <person name="Pangilinan J."/>
            <person name="Riley R."/>
            <person name="Hundley H."/>
            <person name="Na H."/>
            <person name="Barry K."/>
            <person name="Grigoriev I.V."/>
            <person name="Stajich J.E."/>
            <person name="Kennedy P.G."/>
        </authorList>
    </citation>
    <scope>NUCLEOTIDE SEQUENCE</scope>
    <source>
        <strain evidence="2">MN1</strain>
    </source>
</reference>
<comment type="caution">
    <text evidence="2">The sequence shown here is derived from an EMBL/GenBank/DDBJ whole genome shotgun (WGS) entry which is preliminary data.</text>
</comment>